<proteinExistence type="predicted"/>
<dbReference type="Proteomes" id="UP000696280">
    <property type="component" value="Unassembled WGS sequence"/>
</dbReference>
<evidence type="ECO:0000256" key="1">
    <source>
        <dbReference type="SAM" id="Coils"/>
    </source>
</evidence>
<dbReference type="AlphaFoldDB" id="A0A9N9LAC5"/>
<accession>A0A9N9LAC5</accession>
<keyword evidence="4" id="KW-1185">Reference proteome</keyword>
<feature type="region of interest" description="Disordered" evidence="2">
    <location>
        <begin position="1"/>
        <end position="26"/>
    </location>
</feature>
<dbReference type="OrthoDB" id="10325204at2759"/>
<reference evidence="3" key="1">
    <citation type="submission" date="2021-07" db="EMBL/GenBank/DDBJ databases">
        <authorList>
            <person name="Durling M."/>
        </authorList>
    </citation>
    <scope>NUCLEOTIDE SEQUENCE</scope>
</reference>
<feature type="coiled-coil region" evidence="1">
    <location>
        <begin position="188"/>
        <end position="256"/>
    </location>
</feature>
<sequence>MIDRLETIDEEPVLPETHPVRSPPAHDRSIDGFAALVELGFNPDILTHFMPGYLSHAVQTRNHILGHHEILDKISSDFFNHTPPQLTEAYKASLQRSTEEWHSILHTFHTTAKTLLPTFSPSELAEREELSKKPFFELFPKETLLIFSTAHLNKLDDCKESTVAQEGEYRSLKRKFWFLDRFPQMYNFDDYDDAVKEAEKKMVAAQKDFGWFDKLLKELAEPVLEESRRLETELEKEREREELRKIEEDVLEKIELRRIEEEVLRKIAAVESRNRIVGLGTIGTAAKWFSGKKKS</sequence>
<gene>
    <name evidence="3" type="ORF">HYFRA_00013134</name>
</gene>
<evidence type="ECO:0000256" key="2">
    <source>
        <dbReference type="SAM" id="MobiDB-lite"/>
    </source>
</evidence>
<evidence type="ECO:0000313" key="4">
    <source>
        <dbReference type="Proteomes" id="UP000696280"/>
    </source>
</evidence>
<organism evidence="3 4">
    <name type="scientific">Hymenoscyphus fraxineus</name>
    <dbReference type="NCBI Taxonomy" id="746836"/>
    <lineage>
        <taxon>Eukaryota</taxon>
        <taxon>Fungi</taxon>
        <taxon>Dikarya</taxon>
        <taxon>Ascomycota</taxon>
        <taxon>Pezizomycotina</taxon>
        <taxon>Leotiomycetes</taxon>
        <taxon>Helotiales</taxon>
        <taxon>Helotiaceae</taxon>
        <taxon>Hymenoscyphus</taxon>
    </lineage>
</organism>
<protein>
    <submittedName>
        <fullName evidence="3">Uncharacterized protein</fullName>
    </submittedName>
</protein>
<evidence type="ECO:0000313" key="3">
    <source>
        <dbReference type="EMBL" id="CAG8959862.1"/>
    </source>
</evidence>
<keyword evidence="1" id="KW-0175">Coiled coil</keyword>
<dbReference type="EMBL" id="CAJVRL010000093">
    <property type="protein sequence ID" value="CAG8959862.1"/>
    <property type="molecule type" value="Genomic_DNA"/>
</dbReference>
<comment type="caution">
    <text evidence="3">The sequence shown here is derived from an EMBL/GenBank/DDBJ whole genome shotgun (WGS) entry which is preliminary data.</text>
</comment>
<name>A0A9N9LAC5_9HELO</name>